<accession>A0A4R5KAF7</accession>
<comment type="caution">
    <text evidence="2">The sequence shown here is derived from an EMBL/GenBank/DDBJ whole genome shotgun (WGS) entry which is preliminary data.</text>
</comment>
<keyword evidence="3" id="KW-1185">Reference proteome</keyword>
<organism evidence="2 3">
    <name type="scientific">Paenibacillus piri</name>
    <dbReference type="NCBI Taxonomy" id="2547395"/>
    <lineage>
        <taxon>Bacteria</taxon>
        <taxon>Bacillati</taxon>
        <taxon>Bacillota</taxon>
        <taxon>Bacilli</taxon>
        <taxon>Bacillales</taxon>
        <taxon>Paenibacillaceae</taxon>
        <taxon>Paenibacillus</taxon>
    </lineage>
</organism>
<evidence type="ECO:0008006" key="4">
    <source>
        <dbReference type="Google" id="ProtNLM"/>
    </source>
</evidence>
<feature type="chain" id="PRO_5038502736" description="Sporulation protein" evidence="1">
    <location>
        <begin position="24"/>
        <end position="129"/>
    </location>
</feature>
<sequence length="129" mass="14114">MKIDIKQASIVLLSALVILSFTACQKQNVQVKSYANDGLLGISDVNPNMPTSPTYHNYNADTQLMKSTINQIPHVRGSSITVNGAVANVRIDVPARLSDQELAAVEREAFDKLTQAMPRYTVKVSVARK</sequence>
<dbReference type="Proteomes" id="UP000295636">
    <property type="component" value="Unassembled WGS sequence"/>
</dbReference>
<evidence type="ECO:0000313" key="3">
    <source>
        <dbReference type="Proteomes" id="UP000295636"/>
    </source>
</evidence>
<dbReference type="PROSITE" id="PS51257">
    <property type="entry name" value="PROKAR_LIPOPROTEIN"/>
    <property type="match status" value="1"/>
</dbReference>
<reference evidence="2 3" key="1">
    <citation type="submission" date="2019-03" db="EMBL/GenBank/DDBJ databases">
        <title>This is whole genome sequence of Paenibacillus sp MS74 strain.</title>
        <authorList>
            <person name="Trinh H.N."/>
        </authorList>
    </citation>
    <scope>NUCLEOTIDE SEQUENCE [LARGE SCALE GENOMIC DNA]</scope>
    <source>
        <strain evidence="2 3">MS74</strain>
    </source>
</reference>
<protein>
    <recommendedName>
        <fullName evidence="4">Sporulation protein</fullName>
    </recommendedName>
</protein>
<evidence type="ECO:0000313" key="2">
    <source>
        <dbReference type="EMBL" id="TDF92193.1"/>
    </source>
</evidence>
<dbReference type="RefSeq" id="WP_133235538.1">
    <property type="nucleotide sequence ID" value="NZ_SMRT01000022.1"/>
</dbReference>
<evidence type="ECO:0000256" key="1">
    <source>
        <dbReference type="SAM" id="SignalP"/>
    </source>
</evidence>
<dbReference type="AlphaFoldDB" id="A0A4R5KAF7"/>
<feature type="signal peptide" evidence="1">
    <location>
        <begin position="1"/>
        <end position="23"/>
    </location>
</feature>
<proteinExistence type="predicted"/>
<keyword evidence="1" id="KW-0732">Signal</keyword>
<gene>
    <name evidence="2" type="ORF">E1757_30855</name>
</gene>
<dbReference type="OrthoDB" id="2679017at2"/>
<dbReference type="EMBL" id="SMRT01000022">
    <property type="protein sequence ID" value="TDF92193.1"/>
    <property type="molecule type" value="Genomic_DNA"/>
</dbReference>
<name>A0A4R5KAF7_9BACL</name>